<accession>A0A937FBV0</accession>
<organism evidence="1 2">
    <name type="scientific">Clostridium paridis</name>
    <dbReference type="NCBI Taxonomy" id="2803863"/>
    <lineage>
        <taxon>Bacteria</taxon>
        <taxon>Bacillati</taxon>
        <taxon>Bacillota</taxon>
        <taxon>Clostridia</taxon>
        <taxon>Eubacteriales</taxon>
        <taxon>Clostridiaceae</taxon>
        <taxon>Clostridium</taxon>
    </lineage>
</organism>
<dbReference type="AlphaFoldDB" id="A0A937FBV0"/>
<dbReference type="RefSeq" id="WP_202765810.1">
    <property type="nucleotide sequence ID" value="NZ_JAESWA010000005.1"/>
</dbReference>
<evidence type="ECO:0000313" key="1">
    <source>
        <dbReference type="EMBL" id="MBL4930428.1"/>
    </source>
</evidence>
<keyword evidence="2" id="KW-1185">Reference proteome</keyword>
<proteinExistence type="predicted"/>
<protein>
    <submittedName>
        <fullName evidence="1">Uncharacterized protein</fullName>
    </submittedName>
</protein>
<gene>
    <name evidence="1" type="ORF">JK634_01200</name>
</gene>
<sequence>MIKGAERKENAKMIQFRAPSEYLNMIDIITIVINEKIKAIGSTDFYNVTDVMKLSIEALSTGKNSINILNKEFHINELIDEELARFYSDNYKDEVLPLILLSFKNCLIDELKEIQYDVHLSKIDDKNYQGDKYLEYISGLLASWSSDIKNIDIEVAINNINDICQKVKINIDDSSKLESSIEDVLMESEYFEFFQGLRLKNQYQYSLILNYVREEISKLVTKLQSTSEKSNYDIEIEDPFK</sequence>
<dbReference type="Proteomes" id="UP000623681">
    <property type="component" value="Unassembled WGS sequence"/>
</dbReference>
<evidence type="ECO:0000313" key="2">
    <source>
        <dbReference type="Proteomes" id="UP000623681"/>
    </source>
</evidence>
<dbReference type="EMBL" id="JAESWA010000005">
    <property type="protein sequence ID" value="MBL4930428.1"/>
    <property type="molecule type" value="Genomic_DNA"/>
</dbReference>
<name>A0A937FBV0_9CLOT</name>
<comment type="caution">
    <text evidence="1">The sequence shown here is derived from an EMBL/GenBank/DDBJ whole genome shotgun (WGS) entry which is preliminary data.</text>
</comment>
<reference evidence="1" key="1">
    <citation type="submission" date="2021-01" db="EMBL/GenBank/DDBJ databases">
        <title>Genome public.</title>
        <authorList>
            <person name="Liu C."/>
            <person name="Sun Q."/>
        </authorList>
    </citation>
    <scope>NUCLEOTIDE SEQUENCE</scope>
    <source>
        <strain evidence="1">YIM B02565</strain>
    </source>
</reference>